<dbReference type="Pfam" id="PF05055">
    <property type="entry name" value="DUF677"/>
    <property type="match status" value="1"/>
</dbReference>
<evidence type="ECO:0000313" key="9">
    <source>
        <dbReference type="EMBL" id="KAK4416286.1"/>
    </source>
</evidence>
<gene>
    <name evidence="9" type="ORF">Salat_2454100</name>
</gene>
<dbReference type="AlphaFoldDB" id="A0AAE2CBS6"/>
<keyword evidence="3 8" id="KW-0812">Transmembrane</keyword>
<evidence type="ECO:0000313" key="10">
    <source>
        <dbReference type="Proteomes" id="UP001293254"/>
    </source>
</evidence>
<protein>
    <submittedName>
        <fullName evidence="9">Uncharacterized protein</fullName>
    </submittedName>
</protein>
<name>A0AAE2CBS6_9LAMI</name>
<accession>A0AAE2CBS6</accession>
<evidence type="ECO:0000256" key="7">
    <source>
        <dbReference type="SAM" id="MobiDB-lite"/>
    </source>
</evidence>
<dbReference type="PANTHER" id="PTHR31113">
    <property type="entry name" value="UPF0496 PROTEIN 3-RELATED"/>
    <property type="match status" value="1"/>
</dbReference>
<reference evidence="9" key="2">
    <citation type="journal article" date="2024" name="Plant">
        <title>Genomic evolution and insights into agronomic trait innovations of Sesamum species.</title>
        <authorList>
            <person name="Miao H."/>
            <person name="Wang L."/>
            <person name="Qu L."/>
            <person name="Liu H."/>
            <person name="Sun Y."/>
            <person name="Le M."/>
            <person name="Wang Q."/>
            <person name="Wei S."/>
            <person name="Zheng Y."/>
            <person name="Lin W."/>
            <person name="Duan Y."/>
            <person name="Cao H."/>
            <person name="Xiong S."/>
            <person name="Wang X."/>
            <person name="Wei L."/>
            <person name="Li C."/>
            <person name="Ma Q."/>
            <person name="Ju M."/>
            <person name="Zhao R."/>
            <person name="Li G."/>
            <person name="Mu C."/>
            <person name="Tian Q."/>
            <person name="Mei H."/>
            <person name="Zhang T."/>
            <person name="Gao T."/>
            <person name="Zhang H."/>
        </authorList>
    </citation>
    <scope>NUCLEOTIDE SEQUENCE</scope>
    <source>
        <strain evidence="9">3651</strain>
    </source>
</reference>
<evidence type="ECO:0000256" key="3">
    <source>
        <dbReference type="ARBA" id="ARBA00022692"/>
    </source>
</evidence>
<feature type="transmembrane region" description="Helical" evidence="8">
    <location>
        <begin position="241"/>
        <end position="262"/>
    </location>
</feature>
<evidence type="ECO:0000256" key="2">
    <source>
        <dbReference type="ARBA" id="ARBA00009074"/>
    </source>
</evidence>
<comment type="similarity">
    <text evidence="2">Belongs to the UPF0496 family.</text>
</comment>
<reference evidence="9" key="1">
    <citation type="submission" date="2020-06" db="EMBL/GenBank/DDBJ databases">
        <authorList>
            <person name="Li T."/>
            <person name="Hu X."/>
            <person name="Zhang T."/>
            <person name="Song X."/>
            <person name="Zhang H."/>
            <person name="Dai N."/>
            <person name="Sheng W."/>
            <person name="Hou X."/>
            <person name="Wei L."/>
        </authorList>
    </citation>
    <scope>NUCLEOTIDE SEQUENCE</scope>
    <source>
        <strain evidence="9">3651</strain>
        <tissue evidence="9">Leaf</tissue>
    </source>
</reference>
<feature type="coiled-coil region" evidence="6">
    <location>
        <begin position="211"/>
        <end position="241"/>
    </location>
</feature>
<proteinExistence type="inferred from homology"/>
<sequence length="408" mass="45678">MGSQMSRGNRSSSTRHPRPPAEPPARSISNPTSSNSNAQTANPSNADLSSYEAACRADPDLRTFDSTLQVRTSRAINSIAVGLEVRSLSLDSLSEVTELLLEMNQEVVKIILQNKRDIWKNKELSDLVDDYFENSLLTLDFCTSLDACLKRAGHIESIINVALRKFQEEHYAVSEEGSVKNYTRTLEELRNFRTAGDPFTSEFFKVFNSVYAQQLLMLERLQAKKRKLDRKLRKLKAWRKVSNVIFVVAFASVLICSVVAAAVTAPPVVTALAAAAAVPLGSMGRWLNSIWKKCERDLRGQREIISSMQIGSYIVIKDLDSIRVLVDKFQIEIEALLANADFAMRGEEAVVIAVDEIRKKVDSFIKTIHDLSEHANKCTQETRMARTLILRRIINHPSGSNQDIGMFS</sequence>
<feature type="region of interest" description="Disordered" evidence="7">
    <location>
        <begin position="1"/>
        <end position="48"/>
    </location>
</feature>
<evidence type="ECO:0000256" key="8">
    <source>
        <dbReference type="SAM" id="Phobius"/>
    </source>
</evidence>
<dbReference type="EMBL" id="JACGWO010000010">
    <property type="protein sequence ID" value="KAK4416286.1"/>
    <property type="molecule type" value="Genomic_DNA"/>
</dbReference>
<evidence type="ECO:0000256" key="6">
    <source>
        <dbReference type="SAM" id="Coils"/>
    </source>
</evidence>
<organism evidence="9 10">
    <name type="scientific">Sesamum alatum</name>
    <dbReference type="NCBI Taxonomy" id="300844"/>
    <lineage>
        <taxon>Eukaryota</taxon>
        <taxon>Viridiplantae</taxon>
        <taxon>Streptophyta</taxon>
        <taxon>Embryophyta</taxon>
        <taxon>Tracheophyta</taxon>
        <taxon>Spermatophyta</taxon>
        <taxon>Magnoliopsida</taxon>
        <taxon>eudicotyledons</taxon>
        <taxon>Gunneridae</taxon>
        <taxon>Pentapetalae</taxon>
        <taxon>asterids</taxon>
        <taxon>lamiids</taxon>
        <taxon>Lamiales</taxon>
        <taxon>Pedaliaceae</taxon>
        <taxon>Sesamum</taxon>
    </lineage>
</organism>
<keyword evidence="10" id="KW-1185">Reference proteome</keyword>
<dbReference type="Proteomes" id="UP001293254">
    <property type="component" value="Unassembled WGS sequence"/>
</dbReference>
<evidence type="ECO:0000256" key="1">
    <source>
        <dbReference type="ARBA" id="ARBA00004370"/>
    </source>
</evidence>
<keyword evidence="6" id="KW-0175">Coiled coil</keyword>
<dbReference type="InterPro" id="IPR007749">
    <property type="entry name" value="DUF677"/>
</dbReference>
<comment type="subcellular location">
    <subcellularLocation>
        <location evidence="1">Membrane</location>
    </subcellularLocation>
</comment>
<dbReference type="PANTHER" id="PTHR31113:SF3">
    <property type="entry name" value="UPF0496 PROTEIN 1"/>
    <property type="match status" value="1"/>
</dbReference>
<dbReference type="GO" id="GO:0016020">
    <property type="term" value="C:membrane"/>
    <property type="evidence" value="ECO:0007669"/>
    <property type="project" value="UniProtKB-SubCell"/>
</dbReference>
<feature type="compositionally biased region" description="Polar residues" evidence="7">
    <location>
        <begin position="27"/>
        <end position="48"/>
    </location>
</feature>
<feature type="compositionally biased region" description="Polar residues" evidence="7">
    <location>
        <begin position="1"/>
        <end position="12"/>
    </location>
</feature>
<evidence type="ECO:0000256" key="5">
    <source>
        <dbReference type="ARBA" id="ARBA00023136"/>
    </source>
</evidence>
<comment type="caution">
    <text evidence="9">The sequence shown here is derived from an EMBL/GenBank/DDBJ whole genome shotgun (WGS) entry which is preliminary data.</text>
</comment>
<keyword evidence="4 8" id="KW-1133">Transmembrane helix</keyword>
<evidence type="ECO:0000256" key="4">
    <source>
        <dbReference type="ARBA" id="ARBA00022989"/>
    </source>
</evidence>
<feature type="transmembrane region" description="Helical" evidence="8">
    <location>
        <begin position="268"/>
        <end position="287"/>
    </location>
</feature>
<keyword evidence="5 8" id="KW-0472">Membrane</keyword>